<dbReference type="PANTHER" id="PTHR33395">
    <property type="entry name" value="TRANSCRIPTASE, PUTATIVE-RELATED-RELATED"/>
    <property type="match status" value="1"/>
</dbReference>
<accession>A0A8J9YEL7</accession>
<reference evidence="2" key="1">
    <citation type="submission" date="2021-12" db="EMBL/GenBank/DDBJ databases">
        <authorList>
            <person name="Martin H S."/>
        </authorList>
    </citation>
    <scope>NUCLEOTIDE SEQUENCE</scope>
</reference>
<dbReference type="PANTHER" id="PTHR33395:SF22">
    <property type="entry name" value="REVERSE TRANSCRIPTASE DOMAIN-CONTAINING PROTEIN"/>
    <property type="match status" value="1"/>
</dbReference>
<evidence type="ECO:0000313" key="3">
    <source>
        <dbReference type="Proteomes" id="UP000838878"/>
    </source>
</evidence>
<dbReference type="Proteomes" id="UP000838878">
    <property type="component" value="Chromosome 5"/>
</dbReference>
<name>A0A8J9YEL7_9NEOP</name>
<evidence type="ECO:0000313" key="2">
    <source>
        <dbReference type="EMBL" id="CAH0724901.1"/>
    </source>
</evidence>
<dbReference type="OrthoDB" id="421040at2759"/>
<dbReference type="AlphaFoldDB" id="A0A8J9YEL7"/>
<dbReference type="InterPro" id="IPR005135">
    <property type="entry name" value="Endo/exonuclease/phosphatase"/>
</dbReference>
<dbReference type="InterPro" id="IPR036691">
    <property type="entry name" value="Endo/exonu/phosph_ase_sf"/>
</dbReference>
<keyword evidence="3" id="KW-1185">Reference proteome</keyword>
<gene>
    <name evidence="2" type="ORF">BINO364_LOCUS10545</name>
</gene>
<protein>
    <recommendedName>
        <fullName evidence="1">Endonuclease/exonuclease/phosphatase domain-containing protein</fullName>
    </recommendedName>
</protein>
<organism evidence="2 3">
    <name type="scientific">Brenthis ino</name>
    <name type="common">lesser marbled fritillary</name>
    <dbReference type="NCBI Taxonomy" id="405034"/>
    <lineage>
        <taxon>Eukaryota</taxon>
        <taxon>Metazoa</taxon>
        <taxon>Ecdysozoa</taxon>
        <taxon>Arthropoda</taxon>
        <taxon>Hexapoda</taxon>
        <taxon>Insecta</taxon>
        <taxon>Pterygota</taxon>
        <taxon>Neoptera</taxon>
        <taxon>Endopterygota</taxon>
        <taxon>Lepidoptera</taxon>
        <taxon>Glossata</taxon>
        <taxon>Ditrysia</taxon>
        <taxon>Papilionoidea</taxon>
        <taxon>Nymphalidae</taxon>
        <taxon>Heliconiinae</taxon>
        <taxon>Argynnini</taxon>
        <taxon>Brenthis</taxon>
    </lineage>
</organism>
<sequence>MNNIANSTSPVLNSMENRSEVEQYNENEELFRVEETEENTNLYTKKRYRDEDDTEMWTLVSRNSKRKYRRNLSEKSLEEIDDKIEVCITSKEKIPKQIELARFLKEHNILNIIRVKYATPYKIFVLFEEESDAEKMITSTALQEKGWKCYKTSEVGFSYGIIRDIELDLSKKDVQLSISSDLEIISVKRLFRRNDEIPGWTESETIRLCFKGSSLPPHIFIYGLKWNAQSFKPKLSDFELLLNRDKIHIAVISETWLNERDDIRISGYNIYRYDRSDGYGGVAIISHNSVRTEVCQLNIGNSDIELLRVKIHNCNNLESIYALYCPPSARTSQSNWDEIFSIITQRSIILGDFNGHHHSWSNRTDRRGIQIFDSLVDSRYVILNNSSLPTRIKFVNNNLQKSSPDLSLVSSDIALNCEWFVTNESLGSDHLIIKLTLNYSVPPNHFVKKRNFKLGKWEPYRSEINSSLNDLGFPVNAQLGYDMLLDCMNRAADKYIPFIKFILNPSNVFKPKPFWNMIVSKSIAERRLALVVFRDNPTPNNLDILQNKVGEAQRILRQSKSKSWQNFCNGLCEVSSINEMWFRMKWIKGRYSKKSFISSDSARDLLQSLAPDFVVNNCPTFRSSNYYLETSISRKELEVSIKSKDTAPGVDMNSFSMIKNLPESGKKRLAFESF</sequence>
<proteinExistence type="predicted"/>
<feature type="domain" description="Endonuclease/exonuclease/phosphatase" evidence="1">
    <location>
        <begin position="320"/>
        <end position="433"/>
    </location>
</feature>
<dbReference type="GO" id="GO:0003824">
    <property type="term" value="F:catalytic activity"/>
    <property type="evidence" value="ECO:0007669"/>
    <property type="project" value="InterPro"/>
</dbReference>
<dbReference type="GO" id="GO:0061343">
    <property type="term" value="P:cell adhesion involved in heart morphogenesis"/>
    <property type="evidence" value="ECO:0007669"/>
    <property type="project" value="TreeGrafter"/>
</dbReference>
<dbReference type="EMBL" id="OV170225">
    <property type="protein sequence ID" value="CAH0724901.1"/>
    <property type="molecule type" value="Genomic_DNA"/>
</dbReference>
<evidence type="ECO:0000259" key="1">
    <source>
        <dbReference type="Pfam" id="PF14529"/>
    </source>
</evidence>
<feature type="non-terminal residue" evidence="2">
    <location>
        <position position="674"/>
    </location>
</feature>
<dbReference type="Gene3D" id="3.60.10.10">
    <property type="entry name" value="Endonuclease/exonuclease/phosphatase"/>
    <property type="match status" value="1"/>
</dbReference>
<dbReference type="SUPFAM" id="SSF56219">
    <property type="entry name" value="DNase I-like"/>
    <property type="match status" value="1"/>
</dbReference>
<dbReference type="Pfam" id="PF14529">
    <property type="entry name" value="Exo_endo_phos_2"/>
    <property type="match status" value="1"/>
</dbReference>
<dbReference type="GO" id="GO:0007508">
    <property type="term" value="P:larval heart development"/>
    <property type="evidence" value="ECO:0007669"/>
    <property type="project" value="TreeGrafter"/>
</dbReference>
<dbReference type="GO" id="GO:0031012">
    <property type="term" value="C:extracellular matrix"/>
    <property type="evidence" value="ECO:0007669"/>
    <property type="project" value="TreeGrafter"/>
</dbReference>